<proteinExistence type="inferred from homology"/>
<feature type="domain" description="HTH lysR-type" evidence="5">
    <location>
        <begin position="22"/>
        <end position="79"/>
    </location>
</feature>
<sequence length="324" mass="35133">MEEDALPAPPPPSERLLTSIGIGLPELETFLAVVNEGSFSQAARRLNLSQPAVTARVQKLEQVLDIRLLNRTTRRIEPTSAGARLALEAGQALRGLQRLVAQMLVESGKARSRVTVAATPMVAALLLPSVLQRFHAQHPDMAVVLRDLRHFDALESVDRGECDLAVLALDEPLPRFRFEVLMDDEVVALAPAGHALATRGSITLAELASHPVMILEQYVGILAQIEQACTAQGLHFAPSGAAANLQTILGMVDAGAGLAVLPRVMAARSRSEPRHCLEIEGVMLRRRYGILTLKERTLSMAARNFGEFLRGEWILPTKLPHATG</sequence>
<evidence type="ECO:0000256" key="1">
    <source>
        <dbReference type="ARBA" id="ARBA00009437"/>
    </source>
</evidence>
<dbReference type="RefSeq" id="WP_211868632.1">
    <property type="nucleotide sequence ID" value="NZ_JAAEDI010000010.1"/>
</dbReference>
<dbReference type="InterPro" id="IPR036388">
    <property type="entry name" value="WH-like_DNA-bd_sf"/>
</dbReference>
<dbReference type="Gene3D" id="3.40.190.290">
    <property type="match status" value="1"/>
</dbReference>
<organism evidence="6 7">
    <name type="scientific">Neoroseomonas terrae</name>
    <dbReference type="NCBI Taxonomy" id="424799"/>
    <lineage>
        <taxon>Bacteria</taxon>
        <taxon>Pseudomonadati</taxon>
        <taxon>Pseudomonadota</taxon>
        <taxon>Alphaproteobacteria</taxon>
        <taxon>Acetobacterales</taxon>
        <taxon>Acetobacteraceae</taxon>
        <taxon>Neoroseomonas</taxon>
    </lineage>
</organism>
<dbReference type="CDD" id="cd05466">
    <property type="entry name" value="PBP2_LTTR_substrate"/>
    <property type="match status" value="1"/>
</dbReference>
<dbReference type="PRINTS" id="PR00039">
    <property type="entry name" value="HTHLYSR"/>
</dbReference>
<evidence type="ECO:0000256" key="3">
    <source>
        <dbReference type="ARBA" id="ARBA00023125"/>
    </source>
</evidence>
<keyword evidence="2" id="KW-0805">Transcription regulation</keyword>
<dbReference type="InterPro" id="IPR036390">
    <property type="entry name" value="WH_DNA-bd_sf"/>
</dbReference>
<dbReference type="InterPro" id="IPR050950">
    <property type="entry name" value="HTH-type_LysR_regulators"/>
</dbReference>
<dbReference type="SUPFAM" id="SSF53850">
    <property type="entry name" value="Periplasmic binding protein-like II"/>
    <property type="match status" value="1"/>
</dbReference>
<comment type="caution">
    <text evidence="6">The sequence shown here is derived from an EMBL/GenBank/DDBJ whole genome shotgun (WGS) entry which is preliminary data.</text>
</comment>
<evidence type="ECO:0000256" key="2">
    <source>
        <dbReference type="ARBA" id="ARBA00023015"/>
    </source>
</evidence>
<dbReference type="InterPro" id="IPR005119">
    <property type="entry name" value="LysR_subst-bd"/>
</dbReference>
<dbReference type="Pfam" id="PF03466">
    <property type="entry name" value="LysR_substrate"/>
    <property type="match status" value="1"/>
</dbReference>
<protein>
    <submittedName>
        <fullName evidence="6">LysR family transcriptional regulator</fullName>
    </submittedName>
</protein>
<keyword evidence="7" id="KW-1185">Reference proteome</keyword>
<gene>
    <name evidence="6" type="ORF">GXW78_10735</name>
</gene>
<evidence type="ECO:0000313" key="7">
    <source>
        <dbReference type="Proteomes" id="UP000698752"/>
    </source>
</evidence>
<comment type="similarity">
    <text evidence="1">Belongs to the LysR transcriptional regulatory family.</text>
</comment>
<dbReference type="EMBL" id="JAAEDI010000010">
    <property type="protein sequence ID" value="MBR0650139.1"/>
    <property type="molecule type" value="Genomic_DNA"/>
</dbReference>
<dbReference type="PROSITE" id="PS50931">
    <property type="entry name" value="HTH_LYSR"/>
    <property type="match status" value="1"/>
</dbReference>
<dbReference type="SUPFAM" id="SSF46785">
    <property type="entry name" value="Winged helix' DNA-binding domain"/>
    <property type="match status" value="1"/>
</dbReference>
<keyword evidence="4" id="KW-0804">Transcription</keyword>
<reference evidence="7" key="1">
    <citation type="journal article" date="2021" name="Syst. Appl. Microbiol.">
        <title>Roseomonas hellenica sp. nov., isolated from roots of wild-growing Alkanna tinctoria.</title>
        <authorList>
            <person name="Rat A."/>
            <person name="Naranjo H.D."/>
            <person name="Lebbe L."/>
            <person name="Cnockaert M."/>
            <person name="Krigas N."/>
            <person name="Grigoriadou K."/>
            <person name="Maloupa E."/>
            <person name="Willems A."/>
        </authorList>
    </citation>
    <scope>NUCLEOTIDE SEQUENCE [LARGE SCALE GENOMIC DNA]</scope>
    <source>
        <strain evidence="7">LMG 31159</strain>
    </source>
</reference>
<dbReference type="Gene3D" id="1.10.10.10">
    <property type="entry name" value="Winged helix-like DNA-binding domain superfamily/Winged helix DNA-binding domain"/>
    <property type="match status" value="1"/>
</dbReference>
<dbReference type="PANTHER" id="PTHR30419">
    <property type="entry name" value="HTH-TYPE TRANSCRIPTIONAL REGULATOR YBHD"/>
    <property type="match status" value="1"/>
</dbReference>
<evidence type="ECO:0000313" key="6">
    <source>
        <dbReference type="EMBL" id="MBR0650139.1"/>
    </source>
</evidence>
<accession>A0ABS5EGI0</accession>
<dbReference type="InterPro" id="IPR000847">
    <property type="entry name" value="LysR_HTH_N"/>
</dbReference>
<evidence type="ECO:0000259" key="5">
    <source>
        <dbReference type="PROSITE" id="PS50931"/>
    </source>
</evidence>
<name>A0ABS5EGI0_9PROT</name>
<dbReference type="Proteomes" id="UP000698752">
    <property type="component" value="Unassembled WGS sequence"/>
</dbReference>
<evidence type="ECO:0000256" key="4">
    <source>
        <dbReference type="ARBA" id="ARBA00023163"/>
    </source>
</evidence>
<keyword evidence="3" id="KW-0238">DNA-binding</keyword>
<dbReference type="PANTHER" id="PTHR30419:SF8">
    <property type="entry name" value="NITROGEN ASSIMILATION TRANSCRIPTIONAL ACTIVATOR-RELATED"/>
    <property type="match status" value="1"/>
</dbReference>
<dbReference type="Pfam" id="PF00126">
    <property type="entry name" value="HTH_1"/>
    <property type="match status" value="1"/>
</dbReference>